<keyword evidence="3" id="KW-1185">Reference proteome</keyword>
<evidence type="ECO:0000313" key="3">
    <source>
        <dbReference type="Proteomes" id="UP000054843"/>
    </source>
</evidence>
<dbReference type="AlphaFoldDB" id="A0A0V1N7A2"/>
<dbReference type="Proteomes" id="UP000054843">
    <property type="component" value="Unassembled WGS sequence"/>
</dbReference>
<keyword evidence="1" id="KW-0812">Transmembrane</keyword>
<name>A0A0V1N7A2_9BILA</name>
<reference evidence="2 3" key="1">
    <citation type="submission" date="2015-01" db="EMBL/GenBank/DDBJ databases">
        <title>Evolution of Trichinella species and genotypes.</title>
        <authorList>
            <person name="Korhonen P.K."/>
            <person name="Edoardo P."/>
            <person name="Giuseppe L.R."/>
            <person name="Gasser R.B."/>
        </authorList>
    </citation>
    <scope>NUCLEOTIDE SEQUENCE [LARGE SCALE GENOMIC DNA]</scope>
    <source>
        <strain evidence="2">ISS1980</strain>
    </source>
</reference>
<proteinExistence type="predicted"/>
<keyword evidence="1" id="KW-0472">Membrane</keyword>
<accession>A0A0V1N7A2</accession>
<dbReference type="EMBL" id="JYDO01000005">
    <property type="protein sequence ID" value="KRZ79879.1"/>
    <property type="molecule type" value="Genomic_DNA"/>
</dbReference>
<sequence>MTTVRGRGLRNSNFFFILNKLGTRLRTSIFLIKVDRDQFFRHYYYYYYYYLSTLKMGFQFQRTNQSFFLKSKAKKKKKKKKKNRKSQPLVVVVVMLRITLLSFQTVERCRRLFNMTDDKVGRTICAPNFNEKASSNEERRCRLKQHLAHFSSLIKRLIDNIVTICVHFLSVTSSIMVIRHTVNELLVDIEHRLTSSSNSSKGRCSSANYRVEEGRGWRVCRQNYYRRTQNI</sequence>
<organism evidence="2 3">
    <name type="scientific">Trichinella papuae</name>
    <dbReference type="NCBI Taxonomy" id="268474"/>
    <lineage>
        <taxon>Eukaryota</taxon>
        <taxon>Metazoa</taxon>
        <taxon>Ecdysozoa</taxon>
        <taxon>Nematoda</taxon>
        <taxon>Enoplea</taxon>
        <taxon>Dorylaimia</taxon>
        <taxon>Trichinellida</taxon>
        <taxon>Trichinellidae</taxon>
        <taxon>Trichinella</taxon>
    </lineage>
</organism>
<comment type="caution">
    <text evidence="2">The sequence shown here is derived from an EMBL/GenBank/DDBJ whole genome shotgun (WGS) entry which is preliminary data.</text>
</comment>
<evidence type="ECO:0000256" key="1">
    <source>
        <dbReference type="SAM" id="Phobius"/>
    </source>
</evidence>
<keyword evidence="1" id="KW-1133">Transmembrane helix</keyword>
<feature type="transmembrane region" description="Helical" evidence="1">
    <location>
        <begin position="86"/>
        <end position="106"/>
    </location>
</feature>
<protein>
    <submittedName>
        <fullName evidence="2">Uncharacterized protein</fullName>
    </submittedName>
</protein>
<gene>
    <name evidence="2" type="ORF">T10_4469</name>
</gene>
<evidence type="ECO:0000313" key="2">
    <source>
        <dbReference type="EMBL" id="KRZ79879.1"/>
    </source>
</evidence>